<feature type="region of interest" description="Disordered" evidence="1">
    <location>
        <begin position="188"/>
        <end position="264"/>
    </location>
</feature>
<sequence length="264" mass="28867">MGAFILVFFMGVSYLSTKLACTELLHIISTRLQLLGHKTRLWQSQLKFFSSGYSLPSIDGLIVLVLLKFFCHIISVDAKSLVTSFNILKLQSKLLSFNILGMNHGHTVLKFPTNLWYQGGHLRSTPSFSSSFLASLLPHEGGRCKGRRLWEIARLAAGKGDGTGILGGGDGWTPGAAEVVLTKEAADSAREGSSLRGAQPAIEIWRETRRPRRKLPRLSSPRKRPTAQGRARPYVVLNRRLRFGGRLGDPGENERASGGSGNAG</sequence>
<dbReference type="AlphaFoldDB" id="M7YJZ2"/>
<evidence type="ECO:0000313" key="2">
    <source>
        <dbReference type="EMBL" id="EMS47547.1"/>
    </source>
</evidence>
<accession>M7YJZ2</accession>
<dbReference type="OMA" id="FCHIISV"/>
<evidence type="ECO:0000256" key="1">
    <source>
        <dbReference type="SAM" id="MobiDB-lite"/>
    </source>
</evidence>
<organism evidence="2">
    <name type="scientific">Triticum urartu</name>
    <name type="common">Red wild einkorn</name>
    <name type="synonym">Crithodium urartu</name>
    <dbReference type="NCBI Taxonomy" id="4572"/>
    <lineage>
        <taxon>Eukaryota</taxon>
        <taxon>Viridiplantae</taxon>
        <taxon>Streptophyta</taxon>
        <taxon>Embryophyta</taxon>
        <taxon>Tracheophyta</taxon>
        <taxon>Spermatophyta</taxon>
        <taxon>Magnoliopsida</taxon>
        <taxon>Liliopsida</taxon>
        <taxon>Poales</taxon>
        <taxon>Poaceae</taxon>
        <taxon>BOP clade</taxon>
        <taxon>Pooideae</taxon>
        <taxon>Triticodae</taxon>
        <taxon>Triticeae</taxon>
        <taxon>Triticinae</taxon>
        <taxon>Triticum</taxon>
    </lineage>
</organism>
<reference evidence="2" key="1">
    <citation type="journal article" date="2013" name="Nature">
        <title>Draft genome of the wheat A-genome progenitor Triticum urartu.</title>
        <authorList>
            <person name="Ling H.Q."/>
            <person name="Zhao S."/>
            <person name="Liu D."/>
            <person name="Wang J."/>
            <person name="Sun H."/>
            <person name="Zhang C."/>
            <person name="Fan H."/>
            <person name="Li D."/>
            <person name="Dong L."/>
            <person name="Tao Y."/>
            <person name="Gao C."/>
            <person name="Wu H."/>
            <person name="Li Y."/>
            <person name="Cui Y."/>
            <person name="Guo X."/>
            <person name="Zheng S."/>
            <person name="Wang B."/>
            <person name="Yu K."/>
            <person name="Liang Q."/>
            <person name="Yang W."/>
            <person name="Lou X."/>
            <person name="Chen J."/>
            <person name="Feng M."/>
            <person name="Jian J."/>
            <person name="Zhang X."/>
            <person name="Luo G."/>
            <person name="Jiang Y."/>
            <person name="Liu J."/>
            <person name="Wang Z."/>
            <person name="Sha Y."/>
            <person name="Zhang B."/>
            <person name="Wu H."/>
            <person name="Tang D."/>
            <person name="Shen Q."/>
            <person name="Xue P."/>
            <person name="Zou S."/>
            <person name="Wang X."/>
            <person name="Liu X."/>
            <person name="Wang F."/>
            <person name="Yang Y."/>
            <person name="An X."/>
            <person name="Dong Z."/>
            <person name="Zhang K."/>
            <person name="Zhang X."/>
            <person name="Luo M.C."/>
            <person name="Dvorak J."/>
            <person name="Tong Y."/>
            <person name="Wang J."/>
            <person name="Yang H."/>
            <person name="Li Z."/>
            <person name="Wang D."/>
            <person name="Zhang A."/>
            <person name="Wang J."/>
        </authorList>
    </citation>
    <scope>NUCLEOTIDE SEQUENCE</scope>
</reference>
<feature type="compositionally biased region" description="Basic residues" evidence="1">
    <location>
        <begin position="209"/>
        <end position="225"/>
    </location>
</feature>
<name>M7YJZ2_TRIUA</name>
<dbReference type="EMBL" id="KD259551">
    <property type="protein sequence ID" value="EMS47547.1"/>
    <property type="molecule type" value="Genomic_DNA"/>
</dbReference>
<gene>
    <name evidence="2" type="ORF">TRIUR3_32621</name>
</gene>
<protein>
    <submittedName>
        <fullName evidence="2">Uncharacterized protein</fullName>
    </submittedName>
</protein>
<proteinExistence type="predicted"/>